<gene>
    <name evidence="4" type="ORF">L249_8617</name>
</gene>
<evidence type="ECO:0000259" key="3">
    <source>
        <dbReference type="Pfam" id="PF00385"/>
    </source>
</evidence>
<feature type="compositionally biased region" description="Polar residues" evidence="2">
    <location>
        <begin position="241"/>
        <end position="257"/>
    </location>
</feature>
<feature type="compositionally biased region" description="Low complexity" evidence="2">
    <location>
        <begin position="258"/>
        <end position="272"/>
    </location>
</feature>
<feature type="domain" description="Chromo" evidence="3">
    <location>
        <begin position="343"/>
        <end position="396"/>
    </location>
</feature>
<protein>
    <recommendedName>
        <fullName evidence="3">Chromo domain-containing protein</fullName>
    </recommendedName>
</protein>
<keyword evidence="5" id="KW-1185">Reference proteome</keyword>
<dbReference type="EMBL" id="LKCN02000013">
    <property type="protein sequence ID" value="RCI09930.1"/>
    <property type="molecule type" value="Genomic_DNA"/>
</dbReference>
<dbReference type="STRING" id="1330021.A0A367L680"/>
<dbReference type="InterPro" id="IPR016197">
    <property type="entry name" value="Chromo-like_dom_sf"/>
</dbReference>
<feature type="compositionally biased region" description="Basic residues" evidence="2">
    <location>
        <begin position="311"/>
        <end position="321"/>
    </location>
</feature>
<feature type="region of interest" description="Disordered" evidence="2">
    <location>
        <begin position="152"/>
        <end position="338"/>
    </location>
</feature>
<dbReference type="SUPFAM" id="SSF54160">
    <property type="entry name" value="Chromo domain-like"/>
    <property type="match status" value="1"/>
</dbReference>
<name>A0A367L680_9HYPO</name>
<dbReference type="Proteomes" id="UP000253664">
    <property type="component" value="Unassembled WGS sequence"/>
</dbReference>
<feature type="compositionally biased region" description="Basic and acidic residues" evidence="2">
    <location>
        <begin position="464"/>
        <end position="480"/>
    </location>
</feature>
<sequence>MAPTPLAKLRTRKGKPGPGRLVVPLPSRPPPYQPGSGPPLQRIRLLPPRDSTAYIVERILLPSPGPAPADGKPLPRRMAYIVGWSDLPAARLLVPVMQVLEYVSPRALEEWEANMELELDEDRRILAEEKGSSGTQRKARPPAHTEIESAAVAEAETDAQSRPKVSAMSLSTPKKARLEDFEGFTDYEEGSPSGQLARESAWQEDEGDEIRVISDLPDATAPGWPLPEEEEEEEGGGGFTAPSTTPQFASASATQHFSLLSSQTLTSGGNLSQGVSGGFTPFNQNRRLYSMPQAPRPSGVPSHMTPTKTQRQSKPRKKSTPAKKADAAPEPAAAMAQQEEDWVVKDIQDVQLYEVEGRGLVRYFKVLWEGSWPPDQNPTWEPEENLPPNMVRNYFKLSKKKRKARANRFKTKKKKTTSTSTTTTMLGTGLHYRSVSEAFAGELADDGYLGRTSTGDDEEELIVDEDHQQDFGRKDGRAWL</sequence>
<proteinExistence type="predicted"/>
<feature type="compositionally biased region" description="Pro residues" evidence="2">
    <location>
        <begin position="26"/>
        <end position="37"/>
    </location>
</feature>
<evidence type="ECO:0000256" key="1">
    <source>
        <dbReference type="ARBA" id="ARBA00011353"/>
    </source>
</evidence>
<feature type="compositionally biased region" description="Low complexity" evidence="2">
    <location>
        <begin position="328"/>
        <end position="337"/>
    </location>
</feature>
<evidence type="ECO:0000256" key="2">
    <source>
        <dbReference type="SAM" id="MobiDB-lite"/>
    </source>
</evidence>
<comment type="subunit">
    <text evidence="1">Component of the NuA4 histone acetyltransferase complex.</text>
</comment>
<dbReference type="AlphaFoldDB" id="A0A367L680"/>
<feature type="region of interest" description="Disordered" evidence="2">
    <location>
        <begin position="1"/>
        <end position="44"/>
    </location>
</feature>
<feature type="region of interest" description="Disordered" evidence="2">
    <location>
        <begin position="446"/>
        <end position="480"/>
    </location>
</feature>
<evidence type="ECO:0000313" key="5">
    <source>
        <dbReference type="Proteomes" id="UP000253664"/>
    </source>
</evidence>
<dbReference type="Pfam" id="PF00385">
    <property type="entry name" value="Chromo"/>
    <property type="match status" value="1"/>
</dbReference>
<organism evidence="4 5">
    <name type="scientific">Ophiocordyceps polyrhachis-furcata BCC 54312</name>
    <dbReference type="NCBI Taxonomy" id="1330021"/>
    <lineage>
        <taxon>Eukaryota</taxon>
        <taxon>Fungi</taxon>
        <taxon>Dikarya</taxon>
        <taxon>Ascomycota</taxon>
        <taxon>Pezizomycotina</taxon>
        <taxon>Sordariomycetes</taxon>
        <taxon>Hypocreomycetidae</taxon>
        <taxon>Hypocreales</taxon>
        <taxon>Ophiocordycipitaceae</taxon>
        <taxon>Ophiocordyceps</taxon>
    </lineage>
</organism>
<comment type="caution">
    <text evidence="4">The sequence shown here is derived from an EMBL/GenBank/DDBJ whole genome shotgun (WGS) entry which is preliminary data.</text>
</comment>
<dbReference type="OrthoDB" id="3543857at2759"/>
<dbReference type="InterPro" id="IPR023780">
    <property type="entry name" value="Chromo_domain"/>
</dbReference>
<reference evidence="4 5" key="1">
    <citation type="journal article" date="2015" name="BMC Genomics">
        <title>Insights from the genome of Ophiocordyceps polyrhachis-furcata to pathogenicity and host specificity in insect fungi.</title>
        <authorList>
            <person name="Wichadakul D."/>
            <person name="Kobmoo N."/>
            <person name="Ingsriswang S."/>
            <person name="Tangphatsornruang S."/>
            <person name="Chantasingh D."/>
            <person name="Luangsa-ard J.J."/>
            <person name="Eurwilaichitr L."/>
        </authorList>
    </citation>
    <scope>NUCLEOTIDE SEQUENCE [LARGE SCALE GENOMIC DNA]</scope>
    <source>
        <strain evidence="4 5">BCC 54312</strain>
    </source>
</reference>
<accession>A0A367L680</accession>
<dbReference type="CDD" id="cd00024">
    <property type="entry name" value="CD_CSD"/>
    <property type="match status" value="1"/>
</dbReference>
<evidence type="ECO:0000313" key="4">
    <source>
        <dbReference type="EMBL" id="RCI09930.1"/>
    </source>
</evidence>
<dbReference type="Gene3D" id="2.40.50.40">
    <property type="match status" value="1"/>
</dbReference>